<reference evidence="1" key="1">
    <citation type="submission" date="2012-09" db="EMBL/GenBank/DDBJ databases">
        <authorList>
            <person name="Martin A.A."/>
        </authorList>
    </citation>
    <scope>NUCLEOTIDE SEQUENCE</scope>
</reference>
<proteinExistence type="predicted"/>
<reference evidence="2" key="2">
    <citation type="submission" date="2017-02" db="UniProtKB">
        <authorList>
            <consortium name="WormBaseParasite"/>
        </authorList>
    </citation>
    <scope>IDENTIFICATION</scope>
</reference>
<protein>
    <submittedName>
        <fullName evidence="2">Transposase</fullName>
    </submittedName>
</protein>
<keyword evidence="1" id="KW-1185">Reference proteome</keyword>
<dbReference type="Proteomes" id="UP000035642">
    <property type="component" value="Unassembled WGS sequence"/>
</dbReference>
<name>A0A0K0DK68_ANGCA</name>
<evidence type="ECO:0000313" key="1">
    <source>
        <dbReference type="Proteomes" id="UP000035642"/>
    </source>
</evidence>
<organism evidence="1 2">
    <name type="scientific">Angiostrongylus cantonensis</name>
    <name type="common">Rat lungworm</name>
    <dbReference type="NCBI Taxonomy" id="6313"/>
    <lineage>
        <taxon>Eukaryota</taxon>
        <taxon>Metazoa</taxon>
        <taxon>Ecdysozoa</taxon>
        <taxon>Nematoda</taxon>
        <taxon>Chromadorea</taxon>
        <taxon>Rhabditida</taxon>
        <taxon>Rhabditina</taxon>
        <taxon>Rhabditomorpha</taxon>
        <taxon>Strongyloidea</taxon>
        <taxon>Metastrongylidae</taxon>
        <taxon>Angiostrongylus</taxon>
    </lineage>
</organism>
<dbReference type="WBParaSite" id="ACAC_0001187901-mRNA-1">
    <property type="protein sequence ID" value="ACAC_0001187901-mRNA-1"/>
    <property type="gene ID" value="ACAC_0001187901"/>
</dbReference>
<accession>A0A0K0DK68</accession>
<dbReference type="AlphaFoldDB" id="A0A0K0DK68"/>
<sequence length="79" mass="9115">MGKLDTAWTKFSLENYCDRFRNSHFFIGQYHCSSVMAVDKELAGCPVQVPVTQKQLCMVCLTSVKNARLKTVRFQKWGH</sequence>
<evidence type="ECO:0000313" key="2">
    <source>
        <dbReference type="WBParaSite" id="ACAC_0001187901-mRNA-1"/>
    </source>
</evidence>